<dbReference type="Proteomes" id="UP000054558">
    <property type="component" value="Unassembled WGS sequence"/>
</dbReference>
<dbReference type="InterPro" id="IPR001878">
    <property type="entry name" value="Znf_CCHC"/>
</dbReference>
<evidence type="ECO:0000256" key="3">
    <source>
        <dbReference type="ARBA" id="ARBA00022722"/>
    </source>
</evidence>
<dbReference type="SUPFAM" id="SSF56672">
    <property type="entry name" value="DNA/RNA polymerases"/>
    <property type="match status" value="1"/>
</dbReference>
<keyword evidence="3" id="KW-0540">Nuclease</keyword>
<keyword evidence="11" id="KW-1185">Reference proteome</keyword>
<dbReference type="GO" id="GO:0008270">
    <property type="term" value="F:zinc ion binding"/>
    <property type="evidence" value="ECO:0007669"/>
    <property type="project" value="UniProtKB-KW"/>
</dbReference>
<dbReference type="GO" id="GO:0003676">
    <property type="term" value="F:nucleic acid binding"/>
    <property type="evidence" value="ECO:0007669"/>
    <property type="project" value="InterPro"/>
</dbReference>
<keyword evidence="2" id="KW-0548">Nucleotidyltransferase</keyword>
<keyword evidence="7" id="KW-0479">Metal-binding</keyword>
<evidence type="ECO:0000313" key="10">
    <source>
        <dbReference type="EMBL" id="GAQ78717.1"/>
    </source>
</evidence>
<keyword evidence="4" id="KW-0255">Endonuclease</keyword>
<feature type="region of interest" description="Disordered" evidence="8">
    <location>
        <begin position="456"/>
        <end position="502"/>
    </location>
</feature>
<evidence type="ECO:0000256" key="6">
    <source>
        <dbReference type="ARBA" id="ARBA00022918"/>
    </source>
</evidence>
<dbReference type="Gene3D" id="3.10.20.370">
    <property type="match status" value="1"/>
</dbReference>
<dbReference type="EMBL" id="DF236967">
    <property type="protein sequence ID" value="GAQ78717.1"/>
    <property type="molecule type" value="Genomic_DNA"/>
</dbReference>
<evidence type="ECO:0000256" key="1">
    <source>
        <dbReference type="ARBA" id="ARBA00022679"/>
    </source>
</evidence>
<keyword evidence="7" id="KW-0862">Zinc</keyword>
<dbReference type="InterPro" id="IPR043128">
    <property type="entry name" value="Rev_trsase/Diguanyl_cyclase"/>
</dbReference>
<name>A0A1Y1HQ79_KLENI</name>
<dbReference type="InterPro" id="IPR036875">
    <property type="entry name" value="Znf_CCHC_sf"/>
</dbReference>
<dbReference type="InterPro" id="IPR041373">
    <property type="entry name" value="RT_RNaseH"/>
</dbReference>
<dbReference type="FunFam" id="3.30.70.270:FF:000020">
    <property type="entry name" value="Transposon Tf2-6 polyprotein-like Protein"/>
    <property type="match status" value="1"/>
</dbReference>
<dbReference type="InterPro" id="IPR041588">
    <property type="entry name" value="Integrase_H2C2"/>
</dbReference>
<dbReference type="FunFam" id="3.10.20.370:FF:000001">
    <property type="entry name" value="Retrovirus-related Pol polyprotein from transposon 17.6-like protein"/>
    <property type="match status" value="1"/>
</dbReference>
<dbReference type="GO" id="GO:0004519">
    <property type="term" value="F:endonuclease activity"/>
    <property type="evidence" value="ECO:0007669"/>
    <property type="project" value="UniProtKB-KW"/>
</dbReference>
<proteinExistence type="predicted"/>
<dbReference type="Gene3D" id="3.30.420.10">
    <property type="entry name" value="Ribonuclease H-like superfamily/Ribonuclease H"/>
    <property type="match status" value="1"/>
</dbReference>
<dbReference type="PANTHER" id="PTHR37984">
    <property type="entry name" value="PROTEIN CBG26694"/>
    <property type="match status" value="1"/>
</dbReference>
<dbReference type="SUPFAM" id="SSF57756">
    <property type="entry name" value="Retrovirus zinc finger-like domains"/>
    <property type="match status" value="1"/>
</dbReference>
<dbReference type="STRING" id="105231.A0A1Y1HQ79"/>
<protein>
    <submittedName>
        <fullName evidence="10">Putative retrotransposon protein</fullName>
    </submittedName>
</protein>
<evidence type="ECO:0000313" key="11">
    <source>
        <dbReference type="Proteomes" id="UP000054558"/>
    </source>
</evidence>
<gene>
    <name evidence="10" type="ORF">KFL_000180020</name>
</gene>
<evidence type="ECO:0000259" key="9">
    <source>
        <dbReference type="PROSITE" id="PS50158"/>
    </source>
</evidence>
<evidence type="ECO:0000256" key="5">
    <source>
        <dbReference type="ARBA" id="ARBA00022801"/>
    </source>
</evidence>
<organism evidence="10 11">
    <name type="scientific">Klebsormidium nitens</name>
    <name type="common">Green alga</name>
    <name type="synonym">Ulothrix nitens</name>
    <dbReference type="NCBI Taxonomy" id="105231"/>
    <lineage>
        <taxon>Eukaryota</taxon>
        <taxon>Viridiplantae</taxon>
        <taxon>Streptophyta</taxon>
        <taxon>Klebsormidiophyceae</taxon>
        <taxon>Klebsormidiales</taxon>
        <taxon>Klebsormidiaceae</taxon>
        <taxon>Klebsormidium</taxon>
    </lineage>
</organism>
<dbReference type="Gene3D" id="3.30.70.270">
    <property type="match status" value="1"/>
</dbReference>
<dbReference type="OrthoDB" id="10055717at2759"/>
<dbReference type="CDD" id="cd09274">
    <property type="entry name" value="RNase_HI_RT_Ty3"/>
    <property type="match status" value="1"/>
</dbReference>
<keyword evidence="1" id="KW-0808">Transferase</keyword>
<dbReference type="Pfam" id="PF17921">
    <property type="entry name" value="Integrase_H2C2"/>
    <property type="match status" value="1"/>
</dbReference>
<dbReference type="PROSITE" id="PS50158">
    <property type="entry name" value="ZF_CCHC"/>
    <property type="match status" value="1"/>
</dbReference>
<dbReference type="InterPro" id="IPR036397">
    <property type="entry name" value="RNaseH_sf"/>
</dbReference>
<dbReference type="Pfam" id="PF17917">
    <property type="entry name" value="RT_RNaseH"/>
    <property type="match status" value="1"/>
</dbReference>
<dbReference type="PANTHER" id="PTHR37984:SF5">
    <property type="entry name" value="PROTEIN NYNRIN-LIKE"/>
    <property type="match status" value="1"/>
</dbReference>
<dbReference type="InterPro" id="IPR043502">
    <property type="entry name" value="DNA/RNA_pol_sf"/>
</dbReference>
<dbReference type="AlphaFoldDB" id="A0A1Y1HQ79"/>
<reference evidence="10 11" key="1">
    <citation type="journal article" date="2014" name="Nat. Commun.">
        <title>Klebsormidium flaccidum genome reveals primary factors for plant terrestrial adaptation.</title>
        <authorList>
            <person name="Hori K."/>
            <person name="Maruyama F."/>
            <person name="Fujisawa T."/>
            <person name="Togashi T."/>
            <person name="Yamamoto N."/>
            <person name="Seo M."/>
            <person name="Sato S."/>
            <person name="Yamada T."/>
            <person name="Mori H."/>
            <person name="Tajima N."/>
            <person name="Moriyama T."/>
            <person name="Ikeuchi M."/>
            <person name="Watanabe M."/>
            <person name="Wada H."/>
            <person name="Kobayashi K."/>
            <person name="Saito M."/>
            <person name="Masuda T."/>
            <person name="Sasaki-Sekimoto Y."/>
            <person name="Mashiguchi K."/>
            <person name="Awai K."/>
            <person name="Shimojima M."/>
            <person name="Masuda S."/>
            <person name="Iwai M."/>
            <person name="Nobusawa T."/>
            <person name="Narise T."/>
            <person name="Kondo S."/>
            <person name="Saito H."/>
            <person name="Sato R."/>
            <person name="Murakawa M."/>
            <person name="Ihara Y."/>
            <person name="Oshima-Yamada Y."/>
            <person name="Ohtaka K."/>
            <person name="Satoh M."/>
            <person name="Sonobe K."/>
            <person name="Ishii M."/>
            <person name="Ohtani R."/>
            <person name="Kanamori-Sato M."/>
            <person name="Honoki R."/>
            <person name="Miyazaki D."/>
            <person name="Mochizuki H."/>
            <person name="Umetsu J."/>
            <person name="Higashi K."/>
            <person name="Shibata D."/>
            <person name="Kamiya Y."/>
            <person name="Sato N."/>
            <person name="Nakamura Y."/>
            <person name="Tabata S."/>
            <person name="Ida S."/>
            <person name="Kurokawa K."/>
            <person name="Ohta H."/>
        </authorList>
    </citation>
    <scope>NUCLEOTIDE SEQUENCE [LARGE SCALE GENOMIC DNA]</scope>
    <source>
        <strain evidence="10 11">NIES-2285</strain>
    </source>
</reference>
<feature type="domain" description="CCHC-type" evidence="9">
    <location>
        <begin position="250"/>
        <end position="264"/>
    </location>
</feature>
<keyword evidence="5" id="KW-0378">Hydrolase</keyword>
<evidence type="ECO:0000256" key="8">
    <source>
        <dbReference type="SAM" id="MobiDB-lite"/>
    </source>
</evidence>
<evidence type="ECO:0000256" key="2">
    <source>
        <dbReference type="ARBA" id="ARBA00022695"/>
    </source>
</evidence>
<dbReference type="GO" id="GO:0016787">
    <property type="term" value="F:hydrolase activity"/>
    <property type="evidence" value="ECO:0007669"/>
    <property type="project" value="UniProtKB-KW"/>
</dbReference>
<dbReference type="Gene3D" id="1.10.340.70">
    <property type="match status" value="1"/>
</dbReference>
<evidence type="ECO:0000256" key="7">
    <source>
        <dbReference type="PROSITE-ProRule" id="PRU00047"/>
    </source>
</evidence>
<keyword evidence="7" id="KW-0863">Zinc-finger</keyword>
<evidence type="ECO:0000256" key="4">
    <source>
        <dbReference type="ARBA" id="ARBA00022759"/>
    </source>
</evidence>
<keyword evidence="6" id="KW-0695">RNA-directed DNA polymerase</keyword>
<dbReference type="GO" id="GO:0003964">
    <property type="term" value="F:RNA-directed DNA polymerase activity"/>
    <property type="evidence" value="ECO:0007669"/>
    <property type="project" value="UniProtKB-KW"/>
</dbReference>
<accession>A0A1Y1HQ79</accession>
<dbReference type="InterPro" id="IPR050951">
    <property type="entry name" value="Retrovirus_Pol_polyprotein"/>
</dbReference>
<sequence>MTPINVSEVRAFLGMVGYYRHFIANFSRTAKPLHHLTKLGTAFEWSPEQARAFATLKKALCTAPILVRPDPTKPFIVYTDYSTDGIGAALSQLDGDGKEHPVAFASRSLHGAEVNYSTTDGELLAMVWAITVKFRPYLYGGPTFTCRVDHNPLVYLHQQRNLTGRLARWHMKLMEYNFTVVHRAGRIHSNVDPLSRHPHDDPPPTDWDDLPAYASFPTGELPHTEAPTVLTIERSRRRAPAPPPFEHRECFDCARPGHFYQECPTRARKLQTEAALPEVNMILADGFAPDWLPSFETSCAAPPLPEWEPDVVPLDVFSTYQPHFGGELVEAAPTVNYCEPRDRGVPTIRYEDWARQHPAVPYGEKDRLPEPAGALHGAVAVPYRLWAAQHPDFALQTRAVTASKEPTLAAATSKHTTDLPEALPKALAAATSEPAATEQPDPDGETEACLVLAAPAADAQPQKGSASDEPPLERPPATVNLGEKRNLTETEGDQTELPTKRLALEDRTALVMTSPPEAGPPDSADLSPTLTSAPLLPTKLDPDLRLDEVKLLDAQLGWDIFEICQAHEEAKKLPPAPPTFPDLDALTEARMVDWSRAAKFHRNGGDDSLVRAATLTERVALTLVQQDPNLTAADALQRVKTTVQHLRQGLQQEIELSKNVPPEPTEAAIPPLPAPELDNPPPFDLSSFPTPDLMEYVIGDIDVAYYLKTGYLPSFHSESVTRRKDLRRQIRDRSKMYHQEGERLYCLASPKAQPNQAPPPDTIRRPVLTKAEAESVMYHLHNQNGHPNDKQTRKLITDRFYWHGMGKDITDHVVTCPLCQLANQPTTERSDNRTLVPTETDLPWEKVGLDLLGPFPPTKEGYRYVALLEDYHTHYVLGGLLRSE</sequence>